<dbReference type="GeneID" id="137496842"/>
<gene>
    <name evidence="3" type="primary">LOC137496842</name>
</gene>
<evidence type="ECO:0000313" key="2">
    <source>
        <dbReference type="Proteomes" id="UP000000437"/>
    </source>
</evidence>
<dbReference type="Proteomes" id="UP000000437">
    <property type="component" value="Chromosome 12"/>
</dbReference>
<reference evidence="3" key="1">
    <citation type="submission" date="2025-08" db="UniProtKB">
        <authorList>
            <consortium name="RefSeq"/>
        </authorList>
    </citation>
    <scope>IDENTIFICATION</scope>
    <source>
        <strain evidence="3">Tuebingen</strain>
        <tissue evidence="3">Fibroblasts and whole tissue</tissue>
    </source>
</reference>
<dbReference type="RefSeq" id="XP_073774981.1">
    <property type="nucleotide sequence ID" value="XM_073918880.1"/>
</dbReference>
<sequence>MLMKEPAGHLEPCVSRGNTAAPRVTLVRPRGSGAQEERASERRVLVADGQEYQGLTNPKSAVSSPQRNQGRGASQLPHPRLSCSSAHNSCTRMLFVKVIIPSVTPVWTKQPKTDPARSSFPGQFDGDDGGRQGFMLLPPPFASLQFGQNGLRQIQLIPPFPGQSDRDDGGLQGFMLLSPPVSRLGLRFGAATGVLQKAIQHGAGIDVEETQRRCGCFERAGMSAAAGLKLISVREEKKSVSGSPDESLHGSNTPETSWILHWSRCTCCFQELEEDRHSCTQDRMEP</sequence>
<dbReference type="AlphaFoldDB" id="A0AB32U5K3"/>
<dbReference type="RefSeq" id="XP_073774986.1">
    <property type="nucleotide sequence ID" value="XM_073918885.1"/>
</dbReference>
<evidence type="ECO:0000256" key="1">
    <source>
        <dbReference type="SAM" id="MobiDB-lite"/>
    </source>
</evidence>
<dbReference type="RefSeq" id="XP_073774980.1">
    <property type="nucleotide sequence ID" value="XM_073918879.1"/>
</dbReference>
<evidence type="ECO:0000313" key="3">
    <source>
        <dbReference type="RefSeq" id="XP_068080925.1"/>
    </source>
</evidence>
<feature type="compositionally biased region" description="Polar residues" evidence="1">
    <location>
        <begin position="53"/>
        <end position="72"/>
    </location>
</feature>
<dbReference type="RefSeq" id="XP_068080925.1">
    <property type="nucleotide sequence ID" value="XM_068224824.2"/>
</dbReference>
<dbReference type="RefSeq" id="XP_073774983.1">
    <property type="nucleotide sequence ID" value="XM_073918882.1"/>
</dbReference>
<dbReference type="KEGG" id="dre:137496842"/>
<organism evidence="2 3">
    <name type="scientific">Danio rerio</name>
    <name type="common">Zebrafish</name>
    <name type="synonym">Brachydanio rerio</name>
    <dbReference type="NCBI Taxonomy" id="7955"/>
    <lineage>
        <taxon>Eukaryota</taxon>
        <taxon>Metazoa</taxon>
        <taxon>Chordata</taxon>
        <taxon>Craniata</taxon>
        <taxon>Vertebrata</taxon>
        <taxon>Euteleostomi</taxon>
        <taxon>Actinopterygii</taxon>
        <taxon>Neopterygii</taxon>
        <taxon>Teleostei</taxon>
        <taxon>Ostariophysi</taxon>
        <taxon>Cypriniformes</taxon>
        <taxon>Danionidae</taxon>
        <taxon>Danioninae</taxon>
        <taxon>Danio</taxon>
    </lineage>
</organism>
<feature type="region of interest" description="Disordered" evidence="1">
    <location>
        <begin position="1"/>
        <end position="83"/>
    </location>
</feature>
<proteinExistence type="predicted"/>
<name>A0AB32U5K3_DANRE</name>
<keyword evidence="2" id="KW-1185">Reference proteome</keyword>
<accession>A0AB32U5K3</accession>
<dbReference type="RefSeq" id="XP_073774985.1">
    <property type="nucleotide sequence ID" value="XM_073918884.1"/>
</dbReference>
<dbReference type="RefSeq" id="XP_073774984.1">
    <property type="nucleotide sequence ID" value="XM_073918883.1"/>
</dbReference>
<feature type="compositionally biased region" description="Basic and acidic residues" evidence="1">
    <location>
        <begin position="35"/>
        <end position="45"/>
    </location>
</feature>
<protein>
    <submittedName>
        <fullName evidence="3">Uncharacterized protein isoform X1</fullName>
    </submittedName>
</protein>